<evidence type="ECO:0000313" key="2">
    <source>
        <dbReference type="EMBL" id="CAL1360016.1"/>
    </source>
</evidence>
<reference evidence="2 3" key="1">
    <citation type="submission" date="2024-04" db="EMBL/GenBank/DDBJ databases">
        <authorList>
            <person name="Fracassetti M."/>
        </authorList>
    </citation>
    <scope>NUCLEOTIDE SEQUENCE [LARGE SCALE GENOMIC DNA]</scope>
</reference>
<accession>A0AAV2CWS4</accession>
<organism evidence="2 3">
    <name type="scientific">Linum trigynum</name>
    <dbReference type="NCBI Taxonomy" id="586398"/>
    <lineage>
        <taxon>Eukaryota</taxon>
        <taxon>Viridiplantae</taxon>
        <taxon>Streptophyta</taxon>
        <taxon>Embryophyta</taxon>
        <taxon>Tracheophyta</taxon>
        <taxon>Spermatophyta</taxon>
        <taxon>Magnoliopsida</taxon>
        <taxon>eudicotyledons</taxon>
        <taxon>Gunneridae</taxon>
        <taxon>Pentapetalae</taxon>
        <taxon>rosids</taxon>
        <taxon>fabids</taxon>
        <taxon>Malpighiales</taxon>
        <taxon>Linaceae</taxon>
        <taxon>Linum</taxon>
    </lineage>
</organism>
<proteinExistence type="predicted"/>
<dbReference type="AlphaFoldDB" id="A0AAV2CWS4"/>
<evidence type="ECO:0000256" key="1">
    <source>
        <dbReference type="SAM" id="MobiDB-lite"/>
    </source>
</evidence>
<dbReference type="EMBL" id="OZ034814">
    <property type="protein sequence ID" value="CAL1360016.1"/>
    <property type="molecule type" value="Genomic_DNA"/>
</dbReference>
<feature type="region of interest" description="Disordered" evidence="1">
    <location>
        <begin position="115"/>
        <end position="213"/>
    </location>
</feature>
<dbReference type="Proteomes" id="UP001497516">
    <property type="component" value="Chromosome 10"/>
</dbReference>
<sequence length="213" mass="23730">MAGQIITVSFSRMLATSLANQDMRNQRWRKRKVSRQEALPLIAVEDRKRSSGSEEKKRSSGCQNSLRRCCRQGLGIHKRKIASPSRMGLDCDYPQSKRQRCTKITMWRFHLPLSTDLKSDEGDGPNPLSIPPAKPAEEENFLGASRKQGLRPRDGARSPAKLGEKKVTGKSRLLRPATFPPAKPAEEENFLGTSRKQGLGPRDGARSPAKLGR</sequence>
<keyword evidence="3" id="KW-1185">Reference proteome</keyword>
<evidence type="ECO:0000313" key="3">
    <source>
        <dbReference type="Proteomes" id="UP001497516"/>
    </source>
</evidence>
<name>A0AAV2CWS4_9ROSI</name>
<protein>
    <submittedName>
        <fullName evidence="2">Uncharacterized protein</fullName>
    </submittedName>
</protein>
<feature type="compositionally biased region" description="Basic and acidic residues" evidence="1">
    <location>
        <begin position="151"/>
        <end position="167"/>
    </location>
</feature>
<gene>
    <name evidence="2" type="ORF">LTRI10_LOCUS7476</name>
</gene>